<evidence type="ECO:0000313" key="2">
    <source>
        <dbReference type="EMBL" id="KAJ1093118.1"/>
    </source>
</evidence>
<reference evidence="2" key="1">
    <citation type="journal article" date="2022" name="bioRxiv">
        <title>Sequencing and chromosome-scale assembly of the giantPleurodeles waltlgenome.</title>
        <authorList>
            <person name="Brown T."/>
            <person name="Elewa A."/>
            <person name="Iarovenko S."/>
            <person name="Subramanian E."/>
            <person name="Araus A.J."/>
            <person name="Petzold A."/>
            <person name="Susuki M."/>
            <person name="Suzuki K.-i.T."/>
            <person name="Hayashi T."/>
            <person name="Toyoda A."/>
            <person name="Oliveira C."/>
            <person name="Osipova E."/>
            <person name="Leigh N.D."/>
            <person name="Simon A."/>
            <person name="Yun M.H."/>
        </authorList>
    </citation>
    <scope>NUCLEOTIDE SEQUENCE</scope>
    <source>
        <strain evidence="2">20211129_DDA</strain>
        <tissue evidence="2">Liver</tissue>
    </source>
</reference>
<dbReference type="AlphaFoldDB" id="A0AAV7LWC8"/>
<proteinExistence type="predicted"/>
<keyword evidence="3" id="KW-1185">Reference proteome</keyword>
<evidence type="ECO:0000256" key="1">
    <source>
        <dbReference type="SAM" id="MobiDB-lite"/>
    </source>
</evidence>
<comment type="caution">
    <text evidence="2">The sequence shown here is derived from an EMBL/GenBank/DDBJ whole genome shotgun (WGS) entry which is preliminary data.</text>
</comment>
<dbReference type="EMBL" id="JANPWB010000015">
    <property type="protein sequence ID" value="KAJ1093118.1"/>
    <property type="molecule type" value="Genomic_DNA"/>
</dbReference>
<accession>A0AAV7LWC8</accession>
<evidence type="ECO:0000313" key="3">
    <source>
        <dbReference type="Proteomes" id="UP001066276"/>
    </source>
</evidence>
<sequence length="202" mass="21850">MAVPSRLRVPTSMLPGPGWFSTYAFNVDPASPPLHFWPPRGRRSSAGTPGCRGCSRARPGRIRDAGVLRRSSSSSKATAGAHSRQMGQWGEGWQARKPPLRNKLRKQEGTVKASPITSSRIPPSLHRGVIHAVPVFAAPLREGLDNVATSFSATRTAAGLARCLTRALLGATGCSYRLPLRLCSTREHLTGYFMWPRVGALI</sequence>
<protein>
    <submittedName>
        <fullName evidence="2">Uncharacterized protein</fullName>
    </submittedName>
</protein>
<dbReference type="Proteomes" id="UP001066276">
    <property type="component" value="Chromosome 11"/>
</dbReference>
<name>A0AAV7LWC8_PLEWA</name>
<feature type="region of interest" description="Disordered" evidence="1">
    <location>
        <begin position="41"/>
        <end position="122"/>
    </location>
</feature>
<organism evidence="2 3">
    <name type="scientific">Pleurodeles waltl</name>
    <name type="common">Iberian ribbed newt</name>
    <dbReference type="NCBI Taxonomy" id="8319"/>
    <lineage>
        <taxon>Eukaryota</taxon>
        <taxon>Metazoa</taxon>
        <taxon>Chordata</taxon>
        <taxon>Craniata</taxon>
        <taxon>Vertebrata</taxon>
        <taxon>Euteleostomi</taxon>
        <taxon>Amphibia</taxon>
        <taxon>Batrachia</taxon>
        <taxon>Caudata</taxon>
        <taxon>Salamandroidea</taxon>
        <taxon>Salamandridae</taxon>
        <taxon>Pleurodelinae</taxon>
        <taxon>Pleurodeles</taxon>
    </lineage>
</organism>
<gene>
    <name evidence="2" type="ORF">NDU88_006227</name>
</gene>